<dbReference type="GO" id="GO:0009927">
    <property type="term" value="F:histidine phosphotransfer kinase activity"/>
    <property type="evidence" value="ECO:0007669"/>
    <property type="project" value="TreeGrafter"/>
</dbReference>
<gene>
    <name evidence="10" type="ORF">GGR38_002317</name>
</gene>
<evidence type="ECO:0000313" key="10">
    <source>
        <dbReference type="EMBL" id="MBB3955363.1"/>
    </source>
</evidence>
<dbReference type="SUPFAM" id="SSF55785">
    <property type="entry name" value="PYP-like sensor domain (PAS domain)"/>
    <property type="match status" value="1"/>
</dbReference>
<dbReference type="SUPFAM" id="SSF52172">
    <property type="entry name" value="CheY-like"/>
    <property type="match status" value="1"/>
</dbReference>
<keyword evidence="3 6" id="KW-0597">Phosphoprotein</keyword>
<dbReference type="SMART" id="SM00448">
    <property type="entry name" value="REC"/>
    <property type="match status" value="1"/>
</dbReference>
<dbReference type="FunFam" id="3.30.565.10:FF:000049">
    <property type="entry name" value="Two-component sensor histidine kinase"/>
    <property type="match status" value="1"/>
</dbReference>
<dbReference type="SMART" id="SM00387">
    <property type="entry name" value="HATPase_c"/>
    <property type="match status" value="1"/>
</dbReference>
<dbReference type="SUPFAM" id="SSF47384">
    <property type="entry name" value="Homodimeric domain of signal transducing histidine kinase"/>
    <property type="match status" value="1"/>
</dbReference>
<accession>A0A7W6G6J1</accession>
<evidence type="ECO:0000256" key="7">
    <source>
        <dbReference type="SAM" id="Coils"/>
    </source>
</evidence>
<dbReference type="InterPro" id="IPR036890">
    <property type="entry name" value="HATPase_C_sf"/>
</dbReference>
<dbReference type="PROSITE" id="PS50109">
    <property type="entry name" value="HIS_KIN"/>
    <property type="match status" value="1"/>
</dbReference>
<dbReference type="InterPro" id="IPR036097">
    <property type="entry name" value="HisK_dim/P_sf"/>
</dbReference>
<keyword evidence="7" id="KW-0175">Coiled coil</keyword>
<evidence type="ECO:0000256" key="4">
    <source>
        <dbReference type="ARBA" id="ARBA00022679"/>
    </source>
</evidence>
<dbReference type="AlphaFoldDB" id="A0A7W6G6J1"/>
<evidence type="ECO:0000256" key="5">
    <source>
        <dbReference type="ARBA" id="ARBA00022777"/>
    </source>
</evidence>
<dbReference type="Pfam" id="PF12860">
    <property type="entry name" value="PAS_7"/>
    <property type="match status" value="1"/>
</dbReference>
<dbReference type="GO" id="GO:0005886">
    <property type="term" value="C:plasma membrane"/>
    <property type="evidence" value="ECO:0007669"/>
    <property type="project" value="TreeGrafter"/>
</dbReference>
<dbReference type="Gene3D" id="3.30.450.20">
    <property type="entry name" value="PAS domain"/>
    <property type="match status" value="1"/>
</dbReference>
<keyword evidence="4" id="KW-0808">Transferase</keyword>
<evidence type="ECO:0000256" key="3">
    <source>
        <dbReference type="ARBA" id="ARBA00022553"/>
    </source>
</evidence>
<dbReference type="InterPro" id="IPR004358">
    <property type="entry name" value="Sig_transdc_His_kin-like_C"/>
</dbReference>
<dbReference type="Gene3D" id="1.10.287.130">
    <property type="match status" value="1"/>
</dbReference>
<organism evidence="10 11">
    <name type="scientific">Novosphingobium sediminicola</name>
    <dbReference type="NCBI Taxonomy" id="563162"/>
    <lineage>
        <taxon>Bacteria</taxon>
        <taxon>Pseudomonadati</taxon>
        <taxon>Pseudomonadota</taxon>
        <taxon>Alphaproteobacteria</taxon>
        <taxon>Sphingomonadales</taxon>
        <taxon>Sphingomonadaceae</taxon>
        <taxon>Novosphingobium</taxon>
    </lineage>
</organism>
<dbReference type="EMBL" id="JACIDX010000008">
    <property type="protein sequence ID" value="MBB3955363.1"/>
    <property type="molecule type" value="Genomic_DNA"/>
</dbReference>
<dbReference type="SMART" id="SM00388">
    <property type="entry name" value="HisKA"/>
    <property type="match status" value="1"/>
</dbReference>
<dbReference type="PANTHER" id="PTHR43047">
    <property type="entry name" value="TWO-COMPONENT HISTIDINE PROTEIN KINASE"/>
    <property type="match status" value="1"/>
</dbReference>
<dbReference type="InterPro" id="IPR001789">
    <property type="entry name" value="Sig_transdc_resp-reg_receiver"/>
</dbReference>
<dbReference type="PANTHER" id="PTHR43047:SF9">
    <property type="entry name" value="HISTIDINE KINASE"/>
    <property type="match status" value="1"/>
</dbReference>
<dbReference type="EC" id="2.7.13.3" evidence="2"/>
<dbReference type="NCBIfam" id="NF041832">
    <property type="entry name" value="near_NosP_CTERM"/>
    <property type="match status" value="1"/>
</dbReference>
<keyword evidence="5 10" id="KW-0418">Kinase</keyword>
<dbReference type="InterPro" id="IPR005467">
    <property type="entry name" value="His_kinase_dom"/>
</dbReference>
<dbReference type="InterPro" id="IPR035965">
    <property type="entry name" value="PAS-like_dom_sf"/>
</dbReference>
<feature type="domain" description="Response regulatory" evidence="9">
    <location>
        <begin position="622"/>
        <end position="738"/>
    </location>
</feature>
<dbReference type="CDD" id="cd00082">
    <property type="entry name" value="HisKA"/>
    <property type="match status" value="1"/>
</dbReference>
<reference evidence="10 11" key="1">
    <citation type="submission" date="2020-08" db="EMBL/GenBank/DDBJ databases">
        <title>Genomic Encyclopedia of Type Strains, Phase IV (KMG-IV): sequencing the most valuable type-strain genomes for metagenomic binning, comparative biology and taxonomic classification.</title>
        <authorList>
            <person name="Goeker M."/>
        </authorList>
    </citation>
    <scope>NUCLEOTIDE SEQUENCE [LARGE SCALE GENOMIC DNA]</scope>
    <source>
        <strain evidence="10 11">DSM 27057</strain>
    </source>
</reference>
<evidence type="ECO:0000256" key="2">
    <source>
        <dbReference type="ARBA" id="ARBA00012438"/>
    </source>
</evidence>
<comment type="caution">
    <text evidence="10">The sequence shown here is derived from an EMBL/GenBank/DDBJ whole genome shotgun (WGS) entry which is preliminary data.</text>
</comment>
<dbReference type="Gene3D" id="3.40.50.2300">
    <property type="match status" value="1"/>
</dbReference>
<dbReference type="Pfam" id="PF00072">
    <property type="entry name" value="Response_reg"/>
    <property type="match status" value="1"/>
</dbReference>
<dbReference type="InterPro" id="IPR003594">
    <property type="entry name" value="HATPase_dom"/>
</dbReference>
<dbReference type="PROSITE" id="PS50110">
    <property type="entry name" value="RESPONSE_REGULATORY"/>
    <property type="match status" value="1"/>
</dbReference>
<dbReference type="Pfam" id="PF00512">
    <property type="entry name" value="HisKA"/>
    <property type="match status" value="1"/>
</dbReference>
<dbReference type="RefSeq" id="WP_183625631.1">
    <property type="nucleotide sequence ID" value="NZ_JACIDX010000008.1"/>
</dbReference>
<proteinExistence type="predicted"/>
<feature type="domain" description="Histidine kinase" evidence="8">
    <location>
        <begin position="389"/>
        <end position="600"/>
    </location>
</feature>
<dbReference type="GO" id="GO:0000155">
    <property type="term" value="F:phosphorelay sensor kinase activity"/>
    <property type="evidence" value="ECO:0007669"/>
    <property type="project" value="InterPro"/>
</dbReference>
<dbReference type="SUPFAM" id="SSF55874">
    <property type="entry name" value="ATPase domain of HSP90 chaperone/DNA topoisomerase II/histidine kinase"/>
    <property type="match status" value="1"/>
</dbReference>
<keyword evidence="11" id="KW-1185">Reference proteome</keyword>
<dbReference type="CDD" id="cd00075">
    <property type="entry name" value="HATPase"/>
    <property type="match status" value="1"/>
</dbReference>
<evidence type="ECO:0000256" key="6">
    <source>
        <dbReference type="PROSITE-ProRule" id="PRU00169"/>
    </source>
</evidence>
<name>A0A7W6G6J1_9SPHN</name>
<feature type="coiled-coil region" evidence="7">
    <location>
        <begin position="63"/>
        <end position="90"/>
    </location>
</feature>
<evidence type="ECO:0000259" key="8">
    <source>
        <dbReference type="PROSITE" id="PS50109"/>
    </source>
</evidence>
<dbReference type="InterPro" id="IPR003661">
    <property type="entry name" value="HisK_dim/P_dom"/>
</dbReference>
<dbReference type="CDD" id="cd00156">
    <property type="entry name" value="REC"/>
    <property type="match status" value="1"/>
</dbReference>
<dbReference type="Pfam" id="PF02518">
    <property type="entry name" value="HATPase_c"/>
    <property type="match status" value="1"/>
</dbReference>
<evidence type="ECO:0000256" key="1">
    <source>
        <dbReference type="ARBA" id="ARBA00000085"/>
    </source>
</evidence>
<evidence type="ECO:0000313" key="11">
    <source>
        <dbReference type="Proteomes" id="UP000548867"/>
    </source>
</evidence>
<protein>
    <recommendedName>
        <fullName evidence="2">histidine kinase</fullName>
        <ecNumber evidence="2">2.7.13.3</ecNumber>
    </recommendedName>
</protein>
<evidence type="ECO:0000259" key="9">
    <source>
        <dbReference type="PROSITE" id="PS50110"/>
    </source>
</evidence>
<comment type="catalytic activity">
    <reaction evidence="1">
        <text>ATP + protein L-histidine = ADP + protein N-phospho-L-histidine.</text>
        <dbReference type="EC" id="2.7.13.3"/>
    </reaction>
</comment>
<dbReference type="PRINTS" id="PR00344">
    <property type="entry name" value="BCTRLSENSOR"/>
</dbReference>
<sequence>MRVAEADRPDAGALVERIRQLEKINEALIDRVERSSDVQGGAFSMFEAAIALEAMVRDRTAALEHALSSLNEANAEMAEAHRDADAARVRLRDAIESLPDGFALFDADDRLLLHNEAYLGFWPALRGRDLSSVTFGEIAEMAAQSGLPVGSLVSRERWLADRLSQHAKADRVHVQALADGRWVQINELKTSEGGRVGIYTDVTEVKAEDARERARELAERNLVLQATLDTLSEGVCHYGLDRRLLVRNQGMVRLLGLDARGSKRLETHAGLLSYCRDRLGMDSTSVLEWRETGEQMEGPCILGGRHFIIRSTPLTPGGGMAFSFDDITERVQDRDALREAAEMLERRVTERTTALQAEIAERREVEGQLRAAKTAAEHANRDKTRFLAAASHDLLQPLNAARLFVSALAERRLAAPSRALVRQTGVALDSVEDLLEALFEISRLDAGAITPAWSAIELEPMLAALRIEFAAVARAEGLSLDIPVTDVWVRSDIRLLRRILQNFLSNAIRYTAQGCVSIKITAEDGGVRITVRDTGPGIAPEHQEAIFEEFRRLESTQRIPGKGLGLAIVRRASTMLGHRLDVESTPGQGSAFSVLVPLAEARSDGGGDASRPALPGTTGTQSLLVIDNDPAILAGMAALLRNWGHKVATAAGPQDEEADKAIAQGIDLIIADYHLDGALRGDEAIAMVRKAAGREIPALVITADRSDEVKATLAQARVPMLNKPVKPAQLRALMRNMLGNGA</sequence>
<dbReference type="InterPro" id="IPR011006">
    <property type="entry name" value="CheY-like_superfamily"/>
</dbReference>
<dbReference type="Proteomes" id="UP000548867">
    <property type="component" value="Unassembled WGS sequence"/>
</dbReference>
<feature type="modified residue" description="4-aspartylphosphate" evidence="6">
    <location>
        <position position="672"/>
    </location>
</feature>
<dbReference type="Gene3D" id="3.30.565.10">
    <property type="entry name" value="Histidine kinase-like ATPase, C-terminal domain"/>
    <property type="match status" value="1"/>
</dbReference>